<proteinExistence type="predicted"/>
<dbReference type="EnsemblMetazoa" id="Aqu2.1.32510_001">
    <property type="protein sequence ID" value="Aqu2.1.32510_001"/>
    <property type="gene ID" value="Aqu2.1.32510"/>
</dbReference>
<dbReference type="AlphaFoldDB" id="A0A1X7UX02"/>
<name>A0A1X7UX02_AMPQE</name>
<accession>A0A1X7UX02</accession>
<protein>
    <submittedName>
        <fullName evidence="1">Uncharacterized protein</fullName>
    </submittedName>
</protein>
<dbReference type="InParanoid" id="A0A1X7UX02"/>
<organism evidence="1">
    <name type="scientific">Amphimedon queenslandica</name>
    <name type="common">Sponge</name>
    <dbReference type="NCBI Taxonomy" id="400682"/>
    <lineage>
        <taxon>Eukaryota</taxon>
        <taxon>Metazoa</taxon>
        <taxon>Porifera</taxon>
        <taxon>Demospongiae</taxon>
        <taxon>Heteroscleromorpha</taxon>
        <taxon>Haplosclerida</taxon>
        <taxon>Niphatidae</taxon>
        <taxon>Amphimedon</taxon>
    </lineage>
</organism>
<reference evidence="1" key="1">
    <citation type="submission" date="2017-05" db="UniProtKB">
        <authorList>
            <consortium name="EnsemblMetazoa"/>
        </authorList>
    </citation>
    <scope>IDENTIFICATION</scope>
</reference>
<sequence>MLRPKLRVDTISNNTIGRFHATAVHPSNFIIDW</sequence>
<evidence type="ECO:0000313" key="1">
    <source>
        <dbReference type="EnsemblMetazoa" id="Aqu2.1.32510_001"/>
    </source>
</evidence>